<reference evidence="3 4" key="1">
    <citation type="submission" date="2016-10" db="EMBL/GenBank/DDBJ databases">
        <authorList>
            <person name="de Groot N.N."/>
        </authorList>
    </citation>
    <scope>NUCLEOTIDE SEQUENCE [LARGE SCALE GENOMIC DNA]</scope>
    <source>
        <strain evidence="3 4">DSM 2179</strain>
    </source>
</reference>
<dbReference type="Pfam" id="PF12229">
    <property type="entry name" value="PG_binding_4"/>
    <property type="match status" value="1"/>
</dbReference>
<dbReference type="Pfam" id="PF04294">
    <property type="entry name" value="VanW"/>
    <property type="match status" value="1"/>
</dbReference>
<dbReference type="STRING" id="84035.SAMN05660742_11667"/>
<dbReference type="EMBL" id="FNZK01000016">
    <property type="protein sequence ID" value="SEJ76396.1"/>
    <property type="molecule type" value="Genomic_DNA"/>
</dbReference>
<sequence>MILLFFSIILVFSTISILTSALVLINSSRISYGISVNNVPLSGLSKEAALEKLKQAYAKITETSELVQLHYQDQSWSIHPQDIDFKIDMNATVNKAYLIGRNKNILQGFIDRADSAINGKELPVTVTYDEDKLKTILRNIAKKTDHPSKNAECNLSAKGELLITPEVLGQVLPIDEVADDLKNFITTVDLPKSIQLTLTESPPQITTNDLKSIDTILSSYSTKFNNGNYNRSENIRIAAASLNHVISKPDETTSFNALTGLRLAESGYQEAPVLIDGKSVPDIGGGVCQVSSTLYNAILLANLKSVERTSHFYPSAYVPMGLDATVADHLLDFKFQNNLKHPIYLLTQVSQGTLSIYIAGNHEDFSLYKISLQSIVDKTTPPSITFNYDKTLPTGRRITVDSGKTGYTVSAYRLKLQNGQEIDRELLHTDTYSPENKVILIGTR</sequence>
<keyword evidence="4" id="KW-1185">Reference proteome</keyword>
<name>A0A1H7BGR7_9FIRM</name>
<organism evidence="3 4">
    <name type="scientific">Propionispira arboris</name>
    <dbReference type="NCBI Taxonomy" id="84035"/>
    <lineage>
        <taxon>Bacteria</taxon>
        <taxon>Bacillati</taxon>
        <taxon>Bacillota</taxon>
        <taxon>Negativicutes</taxon>
        <taxon>Selenomonadales</taxon>
        <taxon>Selenomonadaceae</taxon>
        <taxon>Propionispira</taxon>
    </lineage>
</organism>
<protein>
    <submittedName>
        <fullName evidence="3">Vancomycin resistance protein YoaR, contains peptidoglycan-binding and VanW domains</fullName>
    </submittedName>
</protein>
<evidence type="ECO:0000259" key="2">
    <source>
        <dbReference type="PROSITE" id="PS51109"/>
    </source>
</evidence>
<feature type="domain" description="G5" evidence="2">
    <location>
        <begin position="366"/>
        <end position="444"/>
    </location>
</feature>
<proteinExistence type="predicted"/>
<dbReference type="Pfam" id="PF07501">
    <property type="entry name" value="G5"/>
    <property type="match status" value="1"/>
</dbReference>
<dbReference type="PROSITE" id="PS51109">
    <property type="entry name" value="G5"/>
    <property type="match status" value="1"/>
</dbReference>
<dbReference type="Proteomes" id="UP000199662">
    <property type="component" value="Unassembled WGS sequence"/>
</dbReference>
<dbReference type="PANTHER" id="PTHR35788">
    <property type="entry name" value="EXPORTED PROTEIN-RELATED"/>
    <property type="match status" value="1"/>
</dbReference>
<dbReference type="Gene3D" id="2.20.230.10">
    <property type="entry name" value="Resuscitation-promoting factor rpfb"/>
    <property type="match status" value="1"/>
</dbReference>
<evidence type="ECO:0000313" key="3">
    <source>
        <dbReference type="EMBL" id="SEJ76396.1"/>
    </source>
</evidence>
<dbReference type="SMART" id="SM01208">
    <property type="entry name" value="G5"/>
    <property type="match status" value="1"/>
</dbReference>
<evidence type="ECO:0000256" key="1">
    <source>
        <dbReference type="ARBA" id="ARBA00022729"/>
    </source>
</evidence>
<accession>A0A1H7BGR7</accession>
<keyword evidence="1" id="KW-0732">Signal</keyword>
<evidence type="ECO:0000313" key="4">
    <source>
        <dbReference type="Proteomes" id="UP000199662"/>
    </source>
</evidence>
<dbReference type="InterPro" id="IPR007391">
    <property type="entry name" value="Vancomycin_resist_VanW"/>
</dbReference>
<dbReference type="RefSeq" id="WP_091833366.1">
    <property type="nucleotide sequence ID" value="NZ_FNZK01000016.1"/>
</dbReference>
<dbReference type="InterPro" id="IPR052913">
    <property type="entry name" value="Glycopeptide_resist_protein"/>
</dbReference>
<dbReference type="InterPro" id="IPR011098">
    <property type="entry name" value="G5_dom"/>
</dbReference>
<dbReference type="PANTHER" id="PTHR35788:SF1">
    <property type="entry name" value="EXPORTED PROTEIN"/>
    <property type="match status" value="1"/>
</dbReference>
<dbReference type="InterPro" id="IPR022029">
    <property type="entry name" value="YoaR-like_PG-bd"/>
</dbReference>
<gene>
    <name evidence="3" type="ORF">SAMN05660742_11667</name>
</gene>
<dbReference type="AlphaFoldDB" id="A0A1H7BGR7"/>